<dbReference type="GO" id="GO:0003677">
    <property type="term" value="F:DNA binding"/>
    <property type="evidence" value="ECO:0007669"/>
    <property type="project" value="UniProtKB-KW"/>
</dbReference>
<keyword evidence="12" id="KW-1185">Reference proteome</keyword>
<dbReference type="InterPro" id="IPR033454">
    <property type="entry name" value="RecG_wedge"/>
</dbReference>
<evidence type="ECO:0000259" key="10">
    <source>
        <dbReference type="PROSITE" id="PS51194"/>
    </source>
</evidence>
<dbReference type="GO" id="GO:0016787">
    <property type="term" value="F:hydrolase activity"/>
    <property type="evidence" value="ECO:0007669"/>
    <property type="project" value="UniProtKB-KW"/>
</dbReference>
<keyword evidence="6" id="KW-0238">DNA-binding</keyword>
<proteinExistence type="predicted"/>
<evidence type="ECO:0000256" key="1">
    <source>
        <dbReference type="ARBA" id="ARBA00022741"/>
    </source>
</evidence>
<dbReference type="InterPro" id="IPR014001">
    <property type="entry name" value="Helicase_ATP-bd"/>
</dbReference>
<dbReference type="AlphaFoldDB" id="A0A6N7IYQ2"/>
<dbReference type="PROSITE" id="PS51192">
    <property type="entry name" value="HELICASE_ATP_BIND_1"/>
    <property type="match status" value="1"/>
</dbReference>
<dbReference type="PANTHER" id="PTHR47964:SF1">
    <property type="entry name" value="ATP-DEPENDENT DNA HELICASE HOMOLOG RECG, CHLOROPLASTIC"/>
    <property type="match status" value="1"/>
</dbReference>
<keyword evidence="5" id="KW-0067">ATP-binding</keyword>
<dbReference type="InterPro" id="IPR011545">
    <property type="entry name" value="DEAD/DEAH_box_helicase_dom"/>
</dbReference>
<keyword evidence="4 11" id="KW-0347">Helicase</keyword>
<keyword evidence="3 11" id="KW-0378">Hydrolase</keyword>
<keyword evidence="1" id="KW-0547">Nucleotide-binding</keyword>
<protein>
    <recommendedName>
        <fullName evidence="8">Probable DNA 3'-5' helicase RecG</fullName>
    </recommendedName>
</protein>
<evidence type="ECO:0000256" key="7">
    <source>
        <dbReference type="ARBA" id="ARBA00023204"/>
    </source>
</evidence>
<sequence>MNLNDDITTIKGIGPKTAAPFRRAGIFYVYDLLTYYPSTYKTYPEVSAVLTAEEGESAAICAPVKNIYERCAYGKTITTAALSVMGLSVNLVWFNQRYLKRSLKPGIRYVFYGRVSYKGRTPELVQPQYFTIADYQKKVGVKLPVYPKVFGLTDKLIEKAVRQVLSEVNITEYLSDDILEKYQLLGLPSAFNNIHFPENSKMLSKARERIAFDEFFMFLLSHRLSALEEEKVPNTLGKFDTSICEKIKASLPYKLTKGQDGALNDLLRDFNGKYITQRLIQGDVGSGKTIVAFCSMAVMAYNGYTSAIMAPTEVLANQHYQKLLSLTKRLGLEIPTVLLTGHVKGKARREALEQTASGVPSFVVGTHALFQEKVQFKNLALVITDEQHRFGVKQRNALIEKGRSVFSVVMSATPIPRTLSLILYQGMNISTITEKPSVRKPLKNAVIDPSLRKNAYALFVREVRAGHQGIIICPLVEPSENAEGENVEEYYEKLKNTLPSDITIGKLYGPMSSEKKDAVMSDFASGKTDILVSTTVIEVGVDVPNATVIMIEDAQKFGLAQLHQLRGRVGRGDAQAYCMFVDTSGSKTPSKRLEVLKASNDGFYIANADLKMRGPGDAFGVRQSGDIAFKIADIYNDSALLAKASECVEKLLSEDPELKSMPELKKFLTEESERSYSNL</sequence>
<dbReference type="Pfam" id="PF19833">
    <property type="entry name" value="RecG_dom3_C"/>
    <property type="match status" value="1"/>
</dbReference>
<evidence type="ECO:0000313" key="11">
    <source>
        <dbReference type="EMBL" id="MQN01466.1"/>
    </source>
</evidence>
<feature type="domain" description="Helicase C-terminal" evidence="10">
    <location>
        <begin position="452"/>
        <end position="611"/>
    </location>
</feature>
<dbReference type="NCBIfam" id="NF008168">
    <property type="entry name" value="PRK10917.2-2"/>
    <property type="match status" value="1"/>
</dbReference>
<dbReference type="Pfam" id="PF17191">
    <property type="entry name" value="RecG_wedge"/>
    <property type="match status" value="1"/>
</dbReference>
<feature type="domain" description="Helicase ATP-binding" evidence="9">
    <location>
        <begin position="269"/>
        <end position="432"/>
    </location>
</feature>
<dbReference type="Proteomes" id="UP000460257">
    <property type="component" value="Unassembled WGS sequence"/>
</dbReference>
<evidence type="ECO:0000313" key="12">
    <source>
        <dbReference type="Proteomes" id="UP000460257"/>
    </source>
</evidence>
<organism evidence="11 12">
    <name type="scientific">Candidatus Weimeria bifida</name>
    <dbReference type="NCBI Taxonomy" id="2599074"/>
    <lineage>
        <taxon>Bacteria</taxon>
        <taxon>Bacillati</taxon>
        <taxon>Bacillota</taxon>
        <taxon>Clostridia</taxon>
        <taxon>Lachnospirales</taxon>
        <taxon>Lachnospiraceae</taxon>
        <taxon>Candidatus Weimeria</taxon>
    </lineage>
</organism>
<evidence type="ECO:0000256" key="5">
    <source>
        <dbReference type="ARBA" id="ARBA00022840"/>
    </source>
</evidence>
<dbReference type="SMART" id="SM00490">
    <property type="entry name" value="HELICc"/>
    <property type="match status" value="1"/>
</dbReference>
<dbReference type="InterPro" id="IPR012340">
    <property type="entry name" value="NA-bd_OB-fold"/>
</dbReference>
<dbReference type="Pfam" id="PF00271">
    <property type="entry name" value="Helicase_C"/>
    <property type="match status" value="1"/>
</dbReference>
<evidence type="ECO:0000256" key="2">
    <source>
        <dbReference type="ARBA" id="ARBA00022763"/>
    </source>
</evidence>
<keyword evidence="7" id="KW-0234">DNA repair</keyword>
<dbReference type="InterPro" id="IPR045562">
    <property type="entry name" value="RecG_dom3_C"/>
</dbReference>
<accession>A0A6N7IYQ2</accession>
<dbReference type="GO" id="GO:0003678">
    <property type="term" value="F:DNA helicase activity"/>
    <property type="evidence" value="ECO:0007669"/>
    <property type="project" value="TreeGrafter"/>
</dbReference>
<dbReference type="SUPFAM" id="SSF50249">
    <property type="entry name" value="Nucleic acid-binding proteins"/>
    <property type="match status" value="1"/>
</dbReference>
<dbReference type="GO" id="GO:0005524">
    <property type="term" value="F:ATP binding"/>
    <property type="evidence" value="ECO:0007669"/>
    <property type="project" value="UniProtKB-KW"/>
</dbReference>
<name>A0A6N7IYQ2_9FIRM</name>
<comment type="caution">
    <text evidence="11">The sequence shown here is derived from an EMBL/GenBank/DDBJ whole genome shotgun (WGS) entry which is preliminary data.</text>
</comment>
<dbReference type="Gene3D" id="2.40.50.140">
    <property type="entry name" value="Nucleic acid-binding proteins"/>
    <property type="match status" value="1"/>
</dbReference>
<evidence type="ECO:0000259" key="9">
    <source>
        <dbReference type="PROSITE" id="PS51192"/>
    </source>
</evidence>
<dbReference type="InterPro" id="IPR047112">
    <property type="entry name" value="RecG/Mfd"/>
</dbReference>
<reference evidence="11" key="1">
    <citation type="journal article" date="2020" name="Appl. Environ. Microbiol.">
        <title>Medium-Chain Fatty Acid Synthesis by 'Candidatus Weimeria bifida' gen. nov., sp. nov., and 'Candidatus Pseudoramibacter fermentans' sp. nov.</title>
        <authorList>
            <person name="Scarborough M.J."/>
            <person name="Myers K.S."/>
            <person name="Donohue T.J."/>
            <person name="Noguera D.R."/>
        </authorList>
    </citation>
    <scope>NUCLEOTIDE SEQUENCE</scope>
    <source>
        <strain evidence="11">LCO1.1</strain>
    </source>
</reference>
<evidence type="ECO:0000256" key="6">
    <source>
        <dbReference type="ARBA" id="ARBA00023125"/>
    </source>
</evidence>
<dbReference type="PROSITE" id="PS51194">
    <property type="entry name" value="HELICASE_CTER"/>
    <property type="match status" value="1"/>
</dbReference>
<dbReference type="EMBL" id="VOGC01000006">
    <property type="protein sequence ID" value="MQN01466.1"/>
    <property type="molecule type" value="Genomic_DNA"/>
</dbReference>
<dbReference type="NCBIfam" id="NF008165">
    <property type="entry name" value="PRK10917.1-3"/>
    <property type="match status" value="1"/>
</dbReference>
<dbReference type="InterPro" id="IPR027417">
    <property type="entry name" value="P-loop_NTPase"/>
</dbReference>
<dbReference type="Pfam" id="PF00270">
    <property type="entry name" value="DEAD"/>
    <property type="match status" value="1"/>
</dbReference>
<gene>
    <name evidence="11" type="primary">recG</name>
    <name evidence="11" type="ORF">FRC54_05990</name>
</gene>
<dbReference type="Gene3D" id="3.40.50.300">
    <property type="entry name" value="P-loop containing nucleotide triphosphate hydrolases"/>
    <property type="match status" value="2"/>
</dbReference>
<dbReference type="CDD" id="cd04488">
    <property type="entry name" value="RecG_wedge_OBF"/>
    <property type="match status" value="1"/>
</dbReference>
<evidence type="ECO:0000256" key="8">
    <source>
        <dbReference type="ARBA" id="ARBA00049819"/>
    </source>
</evidence>
<dbReference type="SMART" id="SM00487">
    <property type="entry name" value="DEXDc"/>
    <property type="match status" value="1"/>
</dbReference>
<evidence type="ECO:0000256" key="4">
    <source>
        <dbReference type="ARBA" id="ARBA00022806"/>
    </source>
</evidence>
<dbReference type="GO" id="GO:0006281">
    <property type="term" value="P:DNA repair"/>
    <property type="evidence" value="ECO:0007669"/>
    <property type="project" value="UniProtKB-KW"/>
</dbReference>
<dbReference type="InterPro" id="IPR001650">
    <property type="entry name" value="Helicase_C-like"/>
</dbReference>
<dbReference type="SUPFAM" id="SSF52540">
    <property type="entry name" value="P-loop containing nucleoside triphosphate hydrolases"/>
    <property type="match status" value="2"/>
</dbReference>
<dbReference type="PANTHER" id="PTHR47964">
    <property type="entry name" value="ATP-DEPENDENT DNA HELICASE HOMOLOG RECG, CHLOROPLASTIC"/>
    <property type="match status" value="1"/>
</dbReference>
<keyword evidence="2" id="KW-0227">DNA damage</keyword>
<evidence type="ECO:0000256" key="3">
    <source>
        <dbReference type="ARBA" id="ARBA00022801"/>
    </source>
</evidence>